<protein>
    <recommendedName>
        <fullName evidence="7">Peptidase S8/S53 domain-containing protein</fullName>
    </recommendedName>
</protein>
<dbReference type="PANTHER" id="PTHR43806:SF11">
    <property type="entry name" value="CEREVISIN-RELATED"/>
    <property type="match status" value="1"/>
</dbReference>
<comment type="similarity">
    <text evidence="1 5">Belongs to the peptidase S8 family.</text>
</comment>
<keyword evidence="3 5" id="KW-0378">Hydrolase</keyword>
<dbReference type="Gene3D" id="3.40.50.200">
    <property type="entry name" value="Peptidase S8/S53 domain"/>
    <property type="match status" value="1"/>
</dbReference>
<dbReference type="AlphaFoldDB" id="A0A2U2C7Z1"/>
<dbReference type="SUPFAM" id="SSF52743">
    <property type="entry name" value="Subtilisin-like"/>
    <property type="match status" value="1"/>
</dbReference>
<dbReference type="Proteomes" id="UP000244940">
    <property type="component" value="Unassembled WGS sequence"/>
</dbReference>
<dbReference type="GO" id="GO:0006508">
    <property type="term" value="P:proteolysis"/>
    <property type="evidence" value="ECO:0007669"/>
    <property type="project" value="UniProtKB-KW"/>
</dbReference>
<comment type="caution">
    <text evidence="8">The sequence shown here is derived from an EMBL/GenBank/DDBJ whole genome shotgun (WGS) entry which is preliminary data.</text>
</comment>
<dbReference type="PRINTS" id="PR00723">
    <property type="entry name" value="SUBTILISIN"/>
</dbReference>
<dbReference type="InterPro" id="IPR050131">
    <property type="entry name" value="Peptidase_S8_subtilisin-like"/>
</dbReference>
<evidence type="ECO:0000256" key="5">
    <source>
        <dbReference type="PROSITE-ProRule" id="PRU01240"/>
    </source>
</evidence>
<dbReference type="PROSITE" id="PS51892">
    <property type="entry name" value="SUBTILASE"/>
    <property type="match status" value="1"/>
</dbReference>
<evidence type="ECO:0000256" key="1">
    <source>
        <dbReference type="ARBA" id="ARBA00011073"/>
    </source>
</evidence>
<name>A0A2U2C7Z1_9RHOB</name>
<evidence type="ECO:0000256" key="2">
    <source>
        <dbReference type="ARBA" id="ARBA00022670"/>
    </source>
</evidence>
<gene>
    <name evidence="8" type="ORF">C4N9_14045</name>
</gene>
<organism evidence="8 9">
    <name type="scientific">Pararhodobacter marinus</name>
    <dbReference type="NCBI Taxonomy" id="2184063"/>
    <lineage>
        <taxon>Bacteria</taxon>
        <taxon>Pseudomonadati</taxon>
        <taxon>Pseudomonadota</taxon>
        <taxon>Alphaproteobacteria</taxon>
        <taxon>Rhodobacterales</taxon>
        <taxon>Paracoccaceae</taxon>
        <taxon>Pararhodobacter</taxon>
    </lineage>
</organism>
<dbReference type="InterPro" id="IPR015500">
    <property type="entry name" value="Peptidase_S8_subtilisin-rel"/>
</dbReference>
<evidence type="ECO:0000313" key="8">
    <source>
        <dbReference type="EMBL" id="PWE27971.1"/>
    </source>
</evidence>
<accession>A0A2U2C7Z1</accession>
<feature type="domain" description="Peptidase S8/S53" evidence="7">
    <location>
        <begin position="313"/>
        <end position="552"/>
    </location>
</feature>
<dbReference type="Pfam" id="PF00082">
    <property type="entry name" value="Peptidase_S8"/>
    <property type="match status" value="1"/>
</dbReference>
<dbReference type="EMBL" id="QEYD01000008">
    <property type="protein sequence ID" value="PWE27971.1"/>
    <property type="molecule type" value="Genomic_DNA"/>
</dbReference>
<proteinExistence type="inferred from homology"/>
<evidence type="ECO:0000256" key="3">
    <source>
        <dbReference type="ARBA" id="ARBA00022801"/>
    </source>
</evidence>
<feature type="active site" description="Charge relay system" evidence="5">
    <location>
        <position position="351"/>
    </location>
</feature>
<feature type="active site" description="Charge relay system" evidence="5">
    <location>
        <position position="320"/>
    </location>
</feature>
<evidence type="ECO:0000313" key="9">
    <source>
        <dbReference type="Proteomes" id="UP000244940"/>
    </source>
</evidence>
<dbReference type="InterPro" id="IPR023828">
    <property type="entry name" value="Peptidase_S8_Ser-AS"/>
</dbReference>
<keyword evidence="4 5" id="KW-0720">Serine protease</keyword>
<dbReference type="PROSITE" id="PS00138">
    <property type="entry name" value="SUBTILASE_SER"/>
    <property type="match status" value="1"/>
</dbReference>
<feature type="compositionally biased region" description="Basic and acidic residues" evidence="6">
    <location>
        <begin position="178"/>
        <end position="197"/>
    </location>
</feature>
<dbReference type="InterPro" id="IPR036852">
    <property type="entry name" value="Peptidase_S8/S53_dom_sf"/>
</dbReference>
<dbReference type="InterPro" id="IPR000209">
    <property type="entry name" value="Peptidase_S8/S53_dom"/>
</dbReference>
<keyword evidence="9" id="KW-1185">Reference proteome</keyword>
<feature type="region of interest" description="Disordered" evidence="6">
    <location>
        <begin position="169"/>
        <end position="197"/>
    </location>
</feature>
<evidence type="ECO:0000256" key="4">
    <source>
        <dbReference type="ARBA" id="ARBA00022825"/>
    </source>
</evidence>
<feature type="active site" description="Charge relay system" evidence="5">
    <location>
        <position position="505"/>
    </location>
</feature>
<reference evidence="8 9" key="1">
    <citation type="submission" date="2018-05" db="EMBL/GenBank/DDBJ databases">
        <title>Pararhodobacter marina sp. nov., isolated from deep-sea water of the Indian Ocean.</title>
        <authorList>
            <person name="Lai Q.Sr."/>
            <person name="Liu X."/>
            <person name="Shao Z."/>
        </authorList>
    </citation>
    <scope>NUCLEOTIDE SEQUENCE [LARGE SCALE GENOMIC DNA]</scope>
    <source>
        <strain evidence="8 9">CIC4N-9</strain>
    </source>
</reference>
<evidence type="ECO:0000259" key="7">
    <source>
        <dbReference type="Pfam" id="PF00082"/>
    </source>
</evidence>
<dbReference type="CDD" id="cd05561">
    <property type="entry name" value="Peptidases_S8_4"/>
    <property type="match status" value="1"/>
</dbReference>
<evidence type="ECO:0000256" key="6">
    <source>
        <dbReference type="SAM" id="MobiDB-lite"/>
    </source>
</evidence>
<dbReference type="PANTHER" id="PTHR43806">
    <property type="entry name" value="PEPTIDASE S8"/>
    <property type="match status" value="1"/>
</dbReference>
<dbReference type="GO" id="GO:0004252">
    <property type="term" value="F:serine-type endopeptidase activity"/>
    <property type="evidence" value="ECO:0007669"/>
    <property type="project" value="UniProtKB-UniRule"/>
</dbReference>
<sequence length="558" mass="58900">MTGKPRARRITGPMPGGRVAAWPHSGRARRCGRPWPPWRCWASSPRAISCARPPIWRSTWRRRGMCWRAAKSGARFWWVSPPARPRPRSAAFCWMPNLKSLPVLRRSGCTGSMCSTGRMWKPRPDCSGRPRESSRAWRMSGTNRISPVSRLVVVLAALLLSAPYALAQTGGGEGPGEETPHEYHDYGIGHAPPRAEGRSRPVRILTTPNGQPEWIVIGPQGDADAVRAAIESVRGEVLRVRQLGSLGQTSTVAILPTQLSRAQIGEALLRMAPSSVLAAQHAYYFAQSAGSPRIYAPDLIGDAGPGRCRVSSSVRIGMIDGPVNTDHPALRGADVRYESLLPIGAVPSQDHGTAVAALLVGQDSTGALAGFAQGAQLHAISVFDTRDETDMASVERITQAIDRLVGNGVRLINLSLAGPPNEALGAAIRAAASRGAVLIAASGNERRPVVAWPAAAPEVIAVTAIDAALRRFRMANTGPELEFAAPGVDIYAARGTGGGYVSGTSFAAPIVTALAAREMAAGRGSVAAIRAALRSDVRPLGAGGRNPDFGFGLARGGC</sequence>
<keyword evidence="2 5" id="KW-0645">Protease</keyword>